<reference evidence="1 2" key="1">
    <citation type="journal article" date="2020" name="bioRxiv">
        <title>Sequence and annotation of 42 cannabis genomes reveals extensive copy number variation in cannabinoid synthesis and pathogen resistance genes.</title>
        <authorList>
            <person name="Mckernan K.J."/>
            <person name="Helbert Y."/>
            <person name="Kane L.T."/>
            <person name="Ebling H."/>
            <person name="Zhang L."/>
            <person name="Liu B."/>
            <person name="Eaton Z."/>
            <person name="Mclaughlin S."/>
            <person name="Kingan S."/>
            <person name="Baybayan P."/>
            <person name="Concepcion G."/>
            <person name="Jordan M."/>
            <person name="Riva A."/>
            <person name="Barbazuk W."/>
            <person name="Harkins T."/>
        </authorList>
    </citation>
    <scope>NUCLEOTIDE SEQUENCE [LARGE SCALE GENOMIC DNA]</scope>
    <source>
        <strain evidence="2">cv. Jamaican Lion 4</strain>
        <tissue evidence="1">Leaf</tissue>
    </source>
</reference>
<keyword evidence="2" id="KW-1185">Reference proteome</keyword>
<accession>A0A7J6DMA7</accession>
<organism evidence="1 2">
    <name type="scientific">Cannabis sativa</name>
    <name type="common">Hemp</name>
    <name type="synonym">Marijuana</name>
    <dbReference type="NCBI Taxonomy" id="3483"/>
    <lineage>
        <taxon>Eukaryota</taxon>
        <taxon>Viridiplantae</taxon>
        <taxon>Streptophyta</taxon>
        <taxon>Embryophyta</taxon>
        <taxon>Tracheophyta</taxon>
        <taxon>Spermatophyta</taxon>
        <taxon>Magnoliopsida</taxon>
        <taxon>eudicotyledons</taxon>
        <taxon>Gunneridae</taxon>
        <taxon>Pentapetalae</taxon>
        <taxon>rosids</taxon>
        <taxon>fabids</taxon>
        <taxon>Rosales</taxon>
        <taxon>Cannabaceae</taxon>
        <taxon>Cannabis</taxon>
    </lineage>
</organism>
<name>A0A7J6DMA7_CANSA</name>
<dbReference type="EMBL" id="JAATIQ010000836">
    <property type="protein sequence ID" value="KAF4347213.1"/>
    <property type="molecule type" value="Genomic_DNA"/>
</dbReference>
<evidence type="ECO:0000313" key="2">
    <source>
        <dbReference type="Proteomes" id="UP000583929"/>
    </source>
</evidence>
<gene>
    <name evidence="1" type="ORF">G4B88_030564</name>
</gene>
<comment type="caution">
    <text evidence="1">The sequence shown here is derived from an EMBL/GenBank/DDBJ whole genome shotgun (WGS) entry which is preliminary data.</text>
</comment>
<proteinExistence type="predicted"/>
<dbReference type="Proteomes" id="UP000583929">
    <property type="component" value="Unassembled WGS sequence"/>
</dbReference>
<protein>
    <submittedName>
        <fullName evidence="1">Uncharacterized protein</fullName>
    </submittedName>
</protein>
<evidence type="ECO:0000313" key="1">
    <source>
        <dbReference type="EMBL" id="KAF4347213.1"/>
    </source>
</evidence>
<dbReference type="AlphaFoldDB" id="A0A7J6DMA7"/>
<sequence>MPPSVVPWWKTTEMYKGGSSNLVIGKQVFCGFKGLWPIGRKTSHLLVLADGKDNGLRAINVVLTAKDVAVYEFFRVRAL</sequence>